<accession>A0A0F8ZII0</accession>
<protein>
    <submittedName>
        <fullName evidence="1">Uncharacterized protein</fullName>
    </submittedName>
</protein>
<evidence type="ECO:0000313" key="1">
    <source>
        <dbReference type="EMBL" id="KKK93598.1"/>
    </source>
</evidence>
<dbReference type="AlphaFoldDB" id="A0A0F8ZII0"/>
<feature type="non-terminal residue" evidence="1">
    <location>
        <position position="58"/>
    </location>
</feature>
<proteinExistence type="predicted"/>
<organism evidence="1">
    <name type="scientific">marine sediment metagenome</name>
    <dbReference type="NCBI Taxonomy" id="412755"/>
    <lineage>
        <taxon>unclassified sequences</taxon>
        <taxon>metagenomes</taxon>
        <taxon>ecological metagenomes</taxon>
    </lineage>
</organism>
<dbReference type="EMBL" id="LAZR01047704">
    <property type="protein sequence ID" value="KKK93598.1"/>
    <property type="molecule type" value="Genomic_DNA"/>
</dbReference>
<gene>
    <name evidence="1" type="ORF">LCGC14_2691250</name>
</gene>
<name>A0A0F8ZII0_9ZZZZ</name>
<sequence>MLNYAQRKKKIKALAREIALQTIRRGLDEGSFTEDNDIFIGALRRIATRVGGIDFGAL</sequence>
<comment type="caution">
    <text evidence="1">The sequence shown here is derived from an EMBL/GenBank/DDBJ whole genome shotgun (WGS) entry which is preliminary data.</text>
</comment>
<reference evidence="1" key="1">
    <citation type="journal article" date="2015" name="Nature">
        <title>Complex archaea that bridge the gap between prokaryotes and eukaryotes.</title>
        <authorList>
            <person name="Spang A."/>
            <person name="Saw J.H."/>
            <person name="Jorgensen S.L."/>
            <person name="Zaremba-Niedzwiedzka K."/>
            <person name="Martijn J."/>
            <person name="Lind A.E."/>
            <person name="van Eijk R."/>
            <person name="Schleper C."/>
            <person name="Guy L."/>
            <person name="Ettema T.J."/>
        </authorList>
    </citation>
    <scope>NUCLEOTIDE SEQUENCE</scope>
</reference>